<dbReference type="STRING" id="1220583.GOACH_35_00060"/>
<evidence type="ECO:0000256" key="1">
    <source>
        <dbReference type="SAM" id="MobiDB-lite"/>
    </source>
</evidence>
<feature type="compositionally biased region" description="Basic and acidic residues" evidence="1">
    <location>
        <begin position="43"/>
        <end position="60"/>
    </location>
</feature>
<proteinExistence type="predicted"/>
<dbReference type="EMBL" id="BANR01000035">
    <property type="protein sequence ID" value="GAC50954.1"/>
    <property type="molecule type" value="Genomic_DNA"/>
</dbReference>
<evidence type="ECO:0000313" key="3">
    <source>
        <dbReference type="Proteomes" id="UP000010988"/>
    </source>
</evidence>
<reference evidence="2 3" key="1">
    <citation type="submission" date="2012-12" db="EMBL/GenBank/DDBJ databases">
        <title>Whole genome shotgun sequence of Gordonia aichiensis NBRC 108223.</title>
        <authorList>
            <person name="Isaki-Nakamura S."/>
            <person name="Hosoyama A."/>
            <person name="Tsuchikane K."/>
            <person name="Ando Y."/>
            <person name="Baba S."/>
            <person name="Ohji S."/>
            <person name="Hamada M."/>
            <person name="Tamura T."/>
            <person name="Yamazoe A."/>
            <person name="Yamazaki S."/>
            <person name="Fujita N."/>
        </authorList>
    </citation>
    <scope>NUCLEOTIDE SEQUENCE [LARGE SCALE GENOMIC DNA]</scope>
    <source>
        <strain evidence="2 3">NBRC 108223</strain>
    </source>
</reference>
<gene>
    <name evidence="2" type="ORF">GOACH_35_00060</name>
</gene>
<keyword evidence="3" id="KW-1185">Reference proteome</keyword>
<comment type="caution">
    <text evidence="2">The sequence shown here is derived from an EMBL/GenBank/DDBJ whole genome shotgun (WGS) entry which is preliminary data.</text>
</comment>
<organism evidence="2 3">
    <name type="scientific">Gordonia aichiensis NBRC 108223</name>
    <dbReference type="NCBI Taxonomy" id="1220583"/>
    <lineage>
        <taxon>Bacteria</taxon>
        <taxon>Bacillati</taxon>
        <taxon>Actinomycetota</taxon>
        <taxon>Actinomycetes</taxon>
        <taxon>Mycobacteriales</taxon>
        <taxon>Gordoniaceae</taxon>
        <taxon>Gordonia</taxon>
    </lineage>
</organism>
<accession>L7KQS4</accession>
<dbReference type="AlphaFoldDB" id="L7KQS4"/>
<sequence length="74" mass="8013">MTTATNPPVGLPTTEESPMSKSVVASARINGEARHRTQNPLPADKRTTERNLGVDRRGLDDALGLDLTRGADEW</sequence>
<protein>
    <submittedName>
        <fullName evidence="2">Uncharacterized protein</fullName>
    </submittedName>
</protein>
<name>L7KQS4_9ACTN</name>
<feature type="region of interest" description="Disordered" evidence="1">
    <location>
        <begin position="1"/>
        <end position="74"/>
    </location>
</feature>
<dbReference type="Proteomes" id="UP000010988">
    <property type="component" value="Unassembled WGS sequence"/>
</dbReference>
<evidence type="ECO:0000313" key="2">
    <source>
        <dbReference type="EMBL" id="GAC50954.1"/>
    </source>
</evidence>